<gene>
    <name evidence="2" type="ORF">GCM10011492_40390</name>
</gene>
<evidence type="ECO:0000313" key="3">
    <source>
        <dbReference type="Proteomes" id="UP000636793"/>
    </source>
</evidence>
<reference evidence="2" key="1">
    <citation type="journal article" date="2014" name="Int. J. Syst. Evol. Microbiol.">
        <title>Complete genome sequence of Corynebacterium casei LMG S-19264T (=DSM 44701T), isolated from a smear-ripened cheese.</title>
        <authorList>
            <consortium name="US DOE Joint Genome Institute (JGI-PGF)"/>
            <person name="Walter F."/>
            <person name="Albersmeier A."/>
            <person name="Kalinowski J."/>
            <person name="Ruckert C."/>
        </authorList>
    </citation>
    <scope>NUCLEOTIDE SEQUENCE</scope>
    <source>
        <strain evidence="2">CGMCC 1.15085</strain>
    </source>
</reference>
<keyword evidence="3" id="KW-1185">Reference proteome</keyword>
<organism evidence="2 3">
    <name type="scientific">Flexivirga endophytica</name>
    <dbReference type="NCBI Taxonomy" id="1849103"/>
    <lineage>
        <taxon>Bacteria</taxon>
        <taxon>Bacillati</taxon>
        <taxon>Actinomycetota</taxon>
        <taxon>Actinomycetes</taxon>
        <taxon>Micrococcales</taxon>
        <taxon>Dermacoccaceae</taxon>
        <taxon>Flexivirga</taxon>
    </lineage>
</organism>
<name>A0A916THK2_9MICO</name>
<proteinExistence type="predicted"/>
<dbReference type="AlphaFoldDB" id="A0A916THK2"/>
<dbReference type="Proteomes" id="UP000636793">
    <property type="component" value="Unassembled WGS sequence"/>
</dbReference>
<dbReference type="EMBL" id="BMHI01000007">
    <property type="protein sequence ID" value="GGB45224.1"/>
    <property type="molecule type" value="Genomic_DNA"/>
</dbReference>
<reference evidence="2" key="2">
    <citation type="submission" date="2020-09" db="EMBL/GenBank/DDBJ databases">
        <authorList>
            <person name="Sun Q."/>
            <person name="Zhou Y."/>
        </authorList>
    </citation>
    <scope>NUCLEOTIDE SEQUENCE</scope>
    <source>
        <strain evidence="2">CGMCC 1.15085</strain>
    </source>
</reference>
<evidence type="ECO:0000256" key="1">
    <source>
        <dbReference type="SAM" id="MobiDB-lite"/>
    </source>
</evidence>
<comment type="caution">
    <text evidence="2">The sequence shown here is derived from an EMBL/GenBank/DDBJ whole genome shotgun (WGS) entry which is preliminary data.</text>
</comment>
<feature type="region of interest" description="Disordered" evidence="1">
    <location>
        <begin position="118"/>
        <end position="155"/>
    </location>
</feature>
<accession>A0A916THK2</accession>
<sequence>MSEVTAALAKSKVAWLLVPPDVTVPCWYAATGETAYVVGGDGEQPLPELPTELRIILRDKETRRAIGPVPARARRVEPGSEDWEAATTALLGARQSNPVEGVRERWAAHCAVWSLDLSMPSEPVSDPSQQPQAAADESGSGSHADPAPRASDTPD</sequence>
<dbReference type="RefSeq" id="WP_229749904.1">
    <property type="nucleotide sequence ID" value="NZ_BMHI01000007.1"/>
</dbReference>
<protein>
    <submittedName>
        <fullName evidence="2">Uncharacterized protein</fullName>
    </submittedName>
</protein>
<evidence type="ECO:0000313" key="2">
    <source>
        <dbReference type="EMBL" id="GGB45224.1"/>
    </source>
</evidence>